<dbReference type="SUPFAM" id="SSF50129">
    <property type="entry name" value="GroES-like"/>
    <property type="match status" value="1"/>
</dbReference>
<dbReference type="SMART" id="SM00829">
    <property type="entry name" value="PKS_ER"/>
    <property type="match status" value="1"/>
</dbReference>
<dbReference type="PANTHER" id="PTHR43677">
    <property type="entry name" value="SHORT-CHAIN DEHYDROGENASE/REDUCTASE"/>
    <property type="match status" value="1"/>
</dbReference>
<feature type="domain" description="Enoyl reductase (ER)" evidence="1">
    <location>
        <begin position="10"/>
        <end position="322"/>
    </location>
</feature>
<protein>
    <recommendedName>
        <fullName evidence="1">Enoyl reductase (ER) domain-containing protein</fullName>
    </recommendedName>
</protein>
<dbReference type="InterPro" id="IPR036291">
    <property type="entry name" value="NAD(P)-bd_dom_sf"/>
</dbReference>
<dbReference type="Pfam" id="PF00107">
    <property type="entry name" value="ADH_zinc_N"/>
    <property type="match status" value="1"/>
</dbReference>
<dbReference type="InterPro" id="IPR011032">
    <property type="entry name" value="GroES-like_sf"/>
</dbReference>
<sequence length="326" mass="34135">MRVAQFKEFGGLGALRVEDVPEPNAAPGEAVIRVEAVGLNFFDTLLLRNEYQITPPLPFSPGAEIAGVIESVGSGVIEFRPGQRVVAFIGGNGAREKIATKARNLIPIPAGVSDEVAAGIPVTYGTAFHALQDRAQLKPQESIAVLGAAGGAGLAAVELAKLIGARVIAVASSSDKLALAAANGADEGINYTDTDLKAALKSCTGGKGVDVVYDCVGGSHAEPALRATAWEGRYLVLGFASGTIPRIPLNLVLLKGCSIIGVFWTSFVERNPEKHRANTIELLKWCEEGRITPHIHGTFPLAETGTALSLIETRKVTGKVVVKPQT</sequence>
<dbReference type="PANTHER" id="PTHR43677:SF4">
    <property type="entry name" value="QUINONE OXIDOREDUCTASE-LIKE PROTEIN 2"/>
    <property type="match status" value="1"/>
</dbReference>
<gene>
    <name evidence="2" type="ORF">S01H1_03364</name>
</gene>
<dbReference type="AlphaFoldDB" id="X0SMF0"/>
<dbReference type="EMBL" id="BARS01001842">
    <property type="protein sequence ID" value="GAF77032.1"/>
    <property type="molecule type" value="Genomic_DNA"/>
</dbReference>
<evidence type="ECO:0000313" key="2">
    <source>
        <dbReference type="EMBL" id="GAF77032.1"/>
    </source>
</evidence>
<dbReference type="Gene3D" id="3.40.50.720">
    <property type="entry name" value="NAD(P)-binding Rossmann-like Domain"/>
    <property type="match status" value="1"/>
</dbReference>
<evidence type="ECO:0000259" key="1">
    <source>
        <dbReference type="SMART" id="SM00829"/>
    </source>
</evidence>
<dbReference type="InterPro" id="IPR051397">
    <property type="entry name" value="Zn-ADH-like_protein"/>
</dbReference>
<reference evidence="2" key="1">
    <citation type="journal article" date="2014" name="Front. Microbiol.">
        <title>High frequency of phylogenetically diverse reductive dehalogenase-homologous genes in deep subseafloor sedimentary metagenomes.</title>
        <authorList>
            <person name="Kawai M."/>
            <person name="Futagami T."/>
            <person name="Toyoda A."/>
            <person name="Takaki Y."/>
            <person name="Nishi S."/>
            <person name="Hori S."/>
            <person name="Arai W."/>
            <person name="Tsubouchi T."/>
            <person name="Morono Y."/>
            <person name="Uchiyama I."/>
            <person name="Ito T."/>
            <person name="Fujiyama A."/>
            <person name="Inagaki F."/>
            <person name="Takami H."/>
        </authorList>
    </citation>
    <scope>NUCLEOTIDE SEQUENCE</scope>
    <source>
        <strain evidence="2">Expedition CK06-06</strain>
    </source>
</reference>
<dbReference type="CDD" id="cd08241">
    <property type="entry name" value="QOR1"/>
    <property type="match status" value="1"/>
</dbReference>
<dbReference type="Pfam" id="PF08240">
    <property type="entry name" value="ADH_N"/>
    <property type="match status" value="1"/>
</dbReference>
<dbReference type="Gene3D" id="3.90.180.10">
    <property type="entry name" value="Medium-chain alcohol dehydrogenases, catalytic domain"/>
    <property type="match status" value="1"/>
</dbReference>
<dbReference type="InterPro" id="IPR020843">
    <property type="entry name" value="ER"/>
</dbReference>
<accession>X0SMF0</accession>
<dbReference type="InterPro" id="IPR013149">
    <property type="entry name" value="ADH-like_C"/>
</dbReference>
<dbReference type="SUPFAM" id="SSF51735">
    <property type="entry name" value="NAD(P)-binding Rossmann-fold domains"/>
    <property type="match status" value="1"/>
</dbReference>
<name>X0SMF0_9ZZZZ</name>
<dbReference type="GO" id="GO:0016491">
    <property type="term" value="F:oxidoreductase activity"/>
    <property type="evidence" value="ECO:0007669"/>
    <property type="project" value="InterPro"/>
</dbReference>
<dbReference type="InterPro" id="IPR013154">
    <property type="entry name" value="ADH-like_N"/>
</dbReference>
<organism evidence="2">
    <name type="scientific">marine sediment metagenome</name>
    <dbReference type="NCBI Taxonomy" id="412755"/>
    <lineage>
        <taxon>unclassified sequences</taxon>
        <taxon>metagenomes</taxon>
        <taxon>ecological metagenomes</taxon>
    </lineage>
</organism>
<comment type="caution">
    <text evidence="2">The sequence shown here is derived from an EMBL/GenBank/DDBJ whole genome shotgun (WGS) entry which is preliminary data.</text>
</comment>
<proteinExistence type="predicted"/>